<keyword evidence="4" id="KW-1185">Reference proteome</keyword>
<dbReference type="Pfam" id="PF21787">
    <property type="entry name" value="TNP-like_RNaseH_N"/>
    <property type="match status" value="1"/>
</dbReference>
<sequence length="247" mass="27808">MVRELTEKWKQAVGYFLSSGPISAADMKVHLLECITRLKDVGLKVVVIIGDHGSNNRNLFQSLLGCTIDKPFFVYNNNKVFLLYDPPHLLKSIWNMVSPLVTHILWQHVVDFNTLDSSQSVRMAPKLTKKHIDLPAFAPLQVHLAAQVLSHSVAMGLHMMAQRDKLPEEMSYTVTLINTFDKLLNKFNSRRLSSRTYSLRNIWSLGVSGEDAAMDKICQNQRKNTPTMSQWLANGSQCLTPALGCPS</sequence>
<feature type="domain" description="Transposable element P transposase-like RNase H" evidence="1">
    <location>
        <begin position="1"/>
        <end position="63"/>
    </location>
</feature>
<dbReference type="EMBL" id="JAODUP010000735">
    <property type="protein sequence ID" value="KAK2144728.1"/>
    <property type="molecule type" value="Genomic_DNA"/>
</dbReference>
<feature type="domain" description="Transposable element P transposase-like GTP-binding insertion" evidence="2">
    <location>
        <begin position="102"/>
        <end position="197"/>
    </location>
</feature>
<dbReference type="AlphaFoldDB" id="A0AAD9MUM0"/>
<organism evidence="3 4">
    <name type="scientific">Paralvinella palmiformis</name>
    <dbReference type="NCBI Taxonomy" id="53620"/>
    <lineage>
        <taxon>Eukaryota</taxon>
        <taxon>Metazoa</taxon>
        <taxon>Spiralia</taxon>
        <taxon>Lophotrochozoa</taxon>
        <taxon>Annelida</taxon>
        <taxon>Polychaeta</taxon>
        <taxon>Sedentaria</taxon>
        <taxon>Canalipalpata</taxon>
        <taxon>Terebellida</taxon>
        <taxon>Terebelliformia</taxon>
        <taxon>Alvinellidae</taxon>
        <taxon>Paralvinella</taxon>
    </lineage>
</organism>
<gene>
    <name evidence="3" type="ORF">LSH36_735g00023</name>
</gene>
<evidence type="ECO:0000313" key="3">
    <source>
        <dbReference type="EMBL" id="KAK2144728.1"/>
    </source>
</evidence>
<accession>A0AAD9MUM0</accession>
<dbReference type="InterPro" id="IPR048366">
    <property type="entry name" value="TNP-like_GBD"/>
</dbReference>
<evidence type="ECO:0000259" key="1">
    <source>
        <dbReference type="Pfam" id="PF21787"/>
    </source>
</evidence>
<evidence type="ECO:0000259" key="2">
    <source>
        <dbReference type="Pfam" id="PF21788"/>
    </source>
</evidence>
<reference evidence="3" key="1">
    <citation type="journal article" date="2023" name="Mol. Biol. Evol.">
        <title>Third-Generation Sequencing Reveals the Adaptive Role of the Epigenome in Three Deep-Sea Polychaetes.</title>
        <authorList>
            <person name="Perez M."/>
            <person name="Aroh O."/>
            <person name="Sun Y."/>
            <person name="Lan Y."/>
            <person name="Juniper S.K."/>
            <person name="Young C.R."/>
            <person name="Angers B."/>
            <person name="Qian P.Y."/>
        </authorList>
    </citation>
    <scope>NUCLEOTIDE SEQUENCE</scope>
    <source>
        <strain evidence="3">P08H-3</strain>
    </source>
</reference>
<protein>
    <recommendedName>
        <fullName evidence="5">Transposase</fullName>
    </recommendedName>
</protein>
<proteinExistence type="predicted"/>
<dbReference type="InterPro" id="IPR048365">
    <property type="entry name" value="TNP-like_RNaseH_N"/>
</dbReference>
<evidence type="ECO:0008006" key="5">
    <source>
        <dbReference type="Google" id="ProtNLM"/>
    </source>
</evidence>
<name>A0AAD9MUM0_9ANNE</name>
<dbReference type="Proteomes" id="UP001208570">
    <property type="component" value="Unassembled WGS sequence"/>
</dbReference>
<evidence type="ECO:0000313" key="4">
    <source>
        <dbReference type="Proteomes" id="UP001208570"/>
    </source>
</evidence>
<comment type="caution">
    <text evidence="3">The sequence shown here is derived from an EMBL/GenBank/DDBJ whole genome shotgun (WGS) entry which is preliminary data.</text>
</comment>
<dbReference type="Pfam" id="PF21788">
    <property type="entry name" value="TNP-like_GBD"/>
    <property type="match status" value="1"/>
</dbReference>